<gene>
    <name evidence="3" type="ORF">DCAF_LOCUS15458</name>
</gene>
<accession>A0AAV1RVJ8</accession>
<dbReference type="Proteomes" id="UP001314170">
    <property type="component" value="Unassembled WGS sequence"/>
</dbReference>
<feature type="compositionally biased region" description="Basic and acidic residues" evidence="2">
    <location>
        <begin position="70"/>
        <end position="79"/>
    </location>
</feature>
<sequence length="97" mass="11010">METIHSFERELDQLDSTFKKAEETLAKVSALPFKEDSRDDISGLSGRRRTEKWAVGCEEERRSNRSLGEGGRRDGRRGGKEEEKIILYNSFAGSDSI</sequence>
<feature type="coiled-coil region" evidence="1">
    <location>
        <begin position="4"/>
        <end position="31"/>
    </location>
</feature>
<evidence type="ECO:0000256" key="2">
    <source>
        <dbReference type="SAM" id="MobiDB-lite"/>
    </source>
</evidence>
<evidence type="ECO:0000313" key="3">
    <source>
        <dbReference type="EMBL" id="CAK7340376.1"/>
    </source>
</evidence>
<reference evidence="3 4" key="1">
    <citation type="submission" date="2024-01" db="EMBL/GenBank/DDBJ databases">
        <authorList>
            <person name="Waweru B."/>
        </authorList>
    </citation>
    <scope>NUCLEOTIDE SEQUENCE [LARGE SCALE GENOMIC DNA]</scope>
</reference>
<feature type="region of interest" description="Disordered" evidence="2">
    <location>
        <begin position="49"/>
        <end position="79"/>
    </location>
</feature>
<organism evidence="3 4">
    <name type="scientific">Dovyalis caffra</name>
    <dbReference type="NCBI Taxonomy" id="77055"/>
    <lineage>
        <taxon>Eukaryota</taxon>
        <taxon>Viridiplantae</taxon>
        <taxon>Streptophyta</taxon>
        <taxon>Embryophyta</taxon>
        <taxon>Tracheophyta</taxon>
        <taxon>Spermatophyta</taxon>
        <taxon>Magnoliopsida</taxon>
        <taxon>eudicotyledons</taxon>
        <taxon>Gunneridae</taxon>
        <taxon>Pentapetalae</taxon>
        <taxon>rosids</taxon>
        <taxon>fabids</taxon>
        <taxon>Malpighiales</taxon>
        <taxon>Salicaceae</taxon>
        <taxon>Flacourtieae</taxon>
        <taxon>Dovyalis</taxon>
    </lineage>
</organism>
<comment type="caution">
    <text evidence="3">The sequence shown here is derived from an EMBL/GenBank/DDBJ whole genome shotgun (WGS) entry which is preliminary data.</text>
</comment>
<dbReference type="AlphaFoldDB" id="A0AAV1RVJ8"/>
<keyword evidence="1" id="KW-0175">Coiled coil</keyword>
<dbReference type="EMBL" id="CAWUPB010001159">
    <property type="protein sequence ID" value="CAK7340376.1"/>
    <property type="molecule type" value="Genomic_DNA"/>
</dbReference>
<keyword evidence="4" id="KW-1185">Reference proteome</keyword>
<proteinExistence type="predicted"/>
<name>A0AAV1RVJ8_9ROSI</name>
<protein>
    <submittedName>
        <fullName evidence="3">Uncharacterized protein</fullName>
    </submittedName>
</protein>
<evidence type="ECO:0000256" key="1">
    <source>
        <dbReference type="SAM" id="Coils"/>
    </source>
</evidence>
<evidence type="ECO:0000313" key="4">
    <source>
        <dbReference type="Proteomes" id="UP001314170"/>
    </source>
</evidence>